<proteinExistence type="predicted"/>
<protein>
    <submittedName>
        <fullName evidence="1">Uncharacterized protein</fullName>
    </submittedName>
</protein>
<gene>
    <name evidence="1" type="ORF">T07_5588</name>
</gene>
<evidence type="ECO:0000313" key="1">
    <source>
        <dbReference type="EMBL" id="KRX11601.1"/>
    </source>
</evidence>
<name>A0A0V0RAT3_9BILA</name>
<dbReference type="OrthoDB" id="10298200at2759"/>
<dbReference type="EMBL" id="JYDL01001819">
    <property type="protein sequence ID" value="KRX11601.1"/>
    <property type="molecule type" value="Genomic_DNA"/>
</dbReference>
<evidence type="ECO:0000313" key="2">
    <source>
        <dbReference type="Proteomes" id="UP000054630"/>
    </source>
</evidence>
<feature type="non-terminal residue" evidence="1">
    <location>
        <position position="38"/>
    </location>
</feature>
<keyword evidence="2" id="KW-1185">Reference proteome</keyword>
<organism evidence="1 2">
    <name type="scientific">Trichinella nelsoni</name>
    <dbReference type="NCBI Taxonomy" id="6336"/>
    <lineage>
        <taxon>Eukaryota</taxon>
        <taxon>Metazoa</taxon>
        <taxon>Ecdysozoa</taxon>
        <taxon>Nematoda</taxon>
        <taxon>Enoplea</taxon>
        <taxon>Dorylaimia</taxon>
        <taxon>Trichinellida</taxon>
        <taxon>Trichinellidae</taxon>
        <taxon>Trichinella</taxon>
    </lineage>
</organism>
<dbReference type="Proteomes" id="UP000054630">
    <property type="component" value="Unassembled WGS sequence"/>
</dbReference>
<sequence length="38" mass="4465">MRCPLMSEFEAALNDFLLGGVHRFLSAFEVFHFYLSIR</sequence>
<comment type="caution">
    <text evidence="1">The sequence shown here is derived from an EMBL/GenBank/DDBJ whole genome shotgun (WGS) entry which is preliminary data.</text>
</comment>
<dbReference type="AlphaFoldDB" id="A0A0V0RAT3"/>
<reference evidence="1 2" key="1">
    <citation type="submission" date="2015-01" db="EMBL/GenBank/DDBJ databases">
        <title>Evolution of Trichinella species and genotypes.</title>
        <authorList>
            <person name="Korhonen P.K."/>
            <person name="Edoardo P."/>
            <person name="Giuseppe L.R."/>
            <person name="Gasser R.B."/>
        </authorList>
    </citation>
    <scope>NUCLEOTIDE SEQUENCE [LARGE SCALE GENOMIC DNA]</scope>
    <source>
        <strain evidence="1">ISS37</strain>
    </source>
</reference>
<accession>A0A0V0RAT3</accession>